<dbReference type="EMBL" id="VXIS01000040">
    <property type="protein sequence ID" value="KAA8911015.1"/>
    <property type="molecule type" value="Genomic_DNA"/>
</dbReference>
<proteinExistence type="inferred from homology"/>
<evidence type="ECO:0000313" key="13">
    <source>
        <dbReference type="EMBL" id="KAA8911015.1"/>
    </source>
</evidence>
<dbReference type="PANTHER" id="PTHR21327:SF18">
    <property type="entry name" value="3,4-DIHYDROXY-2-BUTANONE 4-PHOSPHATE SYNTHASE"/>
    <property type="match status" value="1"/>
</dbReference>
<comment type="subunit">
    <text evidence="2 12">Homodimer.</text>
</comment>
<dbReference type="EC" id="4.1.99.12" evidence="3 12"/>
<dbReference type="Gene3D" id="3.90.870.10">
    <property type="entry name" value="DHBP synthase"/>
    <property type="match status" value="1"/>
</dbReference>
<evidence type="ECO:0000256" key="12">
    <source>
        <dbReference type="RuleBase" id="RU003843"/>
    </source>
</evidence>
<keyword evidence="10 12" id="KW-0456">Lyase</keyword>
<dbReference type="Proteomes" id="UP000326924">
    <property type="component" value="Unassembled WGS sequence"/>
</dbReference>
<dbReference type="FunCoup" id="A0A5J5F4P2">
    <property type="interactions" value="120"/>
</dbReference>
<dbReference type="UniPathway" id="UPA00275">
    <property type="reaction ID" value="UER00399"/>
</dbReference>
<dbReference type="Pfam" id="PF00926">
    <property type="entry name" value="DHBP_synthase"/>
    <property type="match status" value="1"/>
</dbReference>
<evidence type="ECO:0000256" key="8">
    <source>
        <dbReference type="ARBA" id="ARBA00023206"/>
    </source>
</evidence>
<dbReference type="InterPro" id="IPR000422">
    <property type="entry name" value="DHBP_synthase_RibB"/>
</dbReference>
<evidence type="ECO:0000313" key="14">
    <source>
        <dbReference type="Proteomes" id="UP000326924"/>
    </source>
</evidence>
<comment type="catalytic activity">
    <reaction evidence="12">
        <text>D-ribulose 5-phosphate = (2S)-2-hydroxy-3-oxobutyl phosphate + formate + H(+)</text>
        <dbReference type="Rhea" id="RHEA:18457"/>
        <dbReference type="ChEBI" id="CHEBI:15378"/>
        <dbReference type="ChEBI" id="CHEBI:15740"/>
        <dbReference type="ChEBI" id="CHEBI:58121"/>
        <dbReference type="ChEBI" id="CHEBI:58830"/>
        <dbReference type="EC" id="4.1.99.12"/>
    </reaction>
</comment>
<keyword evidence="14" id="KW-1185">Reference proteome</keyword>
<dbReference type="GO" id="GO:0008686">
    <property type="term" value="F:3,4-dihydroxy-2-butanone-4-phosphate synthase activity"/>
    <property type="evidence" value="ECO:0007669"/>
    <property type="project" value="UniProtKB-EC"/>
</dbReference>
<dbReference type="OrthoDB" id="60371at2759"/>
<dbReference type="GO" id="GO:0046872">
    <property type="term" value="F:metal ion binding"/>
    <property type="evidence" value="ECO:0007669"/>
    <property type="project" value="UniProtKB-KW"/>
</dbReference>
<protein>
    <recommendedName>
        <fullName evidence="4 12">3,4-dihydroxy-2-butanone 4-phosphate synthase</fullName>
        <shortName evidence="12">DHBP synthase</shortName>
        <ecNumber evidence="3 12">4.1.99.12</ecNumber>
    </recommendedName>
</protein>
<dbReference type="GO" id="GO:0005829">
    <property type="term" value="C:cytosol"/>
    <property type="evidence" value="ECO:0007669"/>
    <property type="project" value="TreeGrafter"/>
</dbReference>
<dbReference type="AlphaFoldDB" id="A0A5J5F4P2"/>
<keyword evidence="7 12" id="KW-0460">Magnesium</keyword>
<dbReference type="GO" id="GO:0005758">
    <property type="term" value="C:mitochondrial intermembrane space"/>
    <property type="evidence" value="ECO:0007669"/>
    <property type="project" value="TreeGrafter"/>
</dbReference>
<comment type="function">
    <text evidence="12">Catalyzes the conversion of D-ribulose 5-phosphate to formate and 3,4-dihydroxy-2-butanone 4-phosphate.</text>
</comment>
<evidence type="ECO:0000256" key="7">
    <source>
        <dbReference type="ARBA" id="ARBA00022842"/>
    </source>
</evidence>
<comment type="cofactor">
    <cofactor evidence="12">
        <name>Mg(2+)</name>
        <dbReference type="ChEBI" id="CHEBI:18420"/>
    </cofactor>
    <cofactor evidence="12">
        <name>Mn(2+)</name>
        <dbReference type="ChEBI" id="CHEBI:29035"/>
    </cofactor>
    <text evidence="12">Binds 2 divalent metal cations per subunit. Magnesium or manganese.</text>
</comment>
<keyword evidence="5 12" id="KW-0686">Riboflavin biosynthesis</keyword>
<keyword evidence="8" id="KW-0318">Glutathionylation</keyword>
<comment type="similarity">
    <text evidence="11 12">Belongs to the DHBP synthase family.</text>
</comment>
<evidence type="ECO:0000256" key="6">
    <source>
        <dbReference type="ARBA" id="ARBA00022723"/>
    </source>
</evidence>
<name>A0A5J5F4P2_9PEZI</name>
<keyword evidence="9 12" id="KW-0464">Manganese</keyword>
<gene>
    <name evidence="13" type="ORF">FN846DRAFT_774489</name>
</gene>
<dbReference type="FunFam" id="3.90.870.10:FF:000002">
    <property type="entry name" value="3,4-dihydroxy-2-butanone 4-phosphate synthase"/>
    <property type="match status" value="1"/>
</dbReference>
<evidence type="ECO:0000256" key="4">
    <source>
        <dbReference type="ARBA" id="ARBA00018836"/>
    </source>
</evidence>
<organism evidence="13 14">
    <name type="scientific">Sphaerosporella brunnea</name>
    <dbReference type="NCBI Taxonomy" id="1250544"/>
    <lineage>
        <taxon>Eukaryota</taxon>
        <taxon>Fungi</taxon>
        <taxon>Dikarya</taxon>
        <taxon>Ascomycota</taxon>
        <taxon>Pezizomycotina</taxon>
        <taxon>Pezizomycetes</taxon>
        <taxon>Pezizales</taxon>
        <taxon>Pyronemataceae</taxon>
        <taxon>Sphaerosporella</taxon>
    </lineage>
</organism>
<evidence type="ECO:0000256" key="1">
    <source>
        <dbReference type="ARBA" id="ARBA00004904"/>
    </source>
</evidence>
<evidence type="ECO:0000256" key="10">
    <source>
        <dbReference type="ARBA" id="ARBA00023239"/>
    </source>
</evidence>
<evidence type="ECO:0000256" key="11">
    <source>
        <dbReference type="ARBA" id="ARBA00060730"/>
    </source>
</evidence>
<sequence>MPAPQFDSIPAAIAAFKNGEFIVVLDSADRENEGDLLIAAQDLTTEKMAFMVRYTSGLICTPLSPALIDKFALPQMVTQNQEPHATAFTVSVDSRDPTITTGISAYDRALTAQKLADPNATRDDFRSPGHMFPLRAVEGGVRVRRGHTEAAVEFARLTGKSEAVSICELVKEEDGLMMRRDDCLEFGKKWGLKVCTIEDLVEYLEKEGL</sequence>
<dbReference type="InParanoid" id="A0A5J5F4P2"/>
<reference evidence="13 14" key="1">
    <citation type="submission" date="2019-09" db="EMBL/GenBank/DDBJ databases">
        <title>Draft genome of the ectomycorrhizal ascomycete Sphaerosporella brunnea.</title>
        <authorList>
            <consortium name="DOE Joint Genome Institute"/>
            <person name="Benucci G.M."/>
            <person name="Marozzi G."/>
            <person name="Antonielli L."/>
            <person name="Sanchez S."/>
            <person name="Marco P."/>
            <person name="Wang X."/>
            <person name="Falini L.B."/>
            <person name="Barry K."/>
            <person name="Haridas S."/>
            <person name="Lipzen A."/>
            <person name="Labutti K."/>
            <person name="Grigoriev I.V."/>
            <person name="Murat C."/>
            <person name="Martin F."/>
            <person name="Albertini E."/>
            <person name="Donnini D."/>
            <person name="Bonito G."/>
        </authorList>
    </citation>
    <scope>NUCLEOTIDE SEQUENCE [LARGE SCALE GENOMIC DNA]</scope>
    <source>
        <strain evidence="13 14">Sb_GMNB300</strain>
    </source>
</reference>
<dbReference type="InterPro" id="IPR017945">
    <property type="entry name" value="DHBP_synth_RibB-like_a/b_dom"/>
</dbReference>
<evidence type="ECO:0000256" key="5">
    <source>
        <dbReference type="ARBA" id="ARBA00022619"/>
    </source>
</evidence>
<evidence type="ECO:0000256" key="2">
    <source>
        <dbReference type="ARBA" id="ARBA00011738"/>
    </source>
</evidence>
<comment type="caution">
    <text evidence="13">The sequence shown here is derived from an EMBL/GenBank/DDBJ whole genome shotgun (WGS) entry which is preliminary data.</text>
</comment>
<dbReference type="GO" id="GO:0009231">
    <property type="term" value="P:riboflavin biosynthetic process"/>
    <property type="evidence" value="ECO:0007669"/>
    <property type="project" value="UniProtKB-UniPathway"/>
</dbReference>
<dbReference type="PANTHER" id="PTHR21327">
    <property type="entry name" value="GTP CYCLOHYDROLASE II-RELATED"/>
    <property type="match status" value="1"/>
</dbReference>
<keyword evidence="6 12" id="KW-0479">Metal-binding</keyword>
<comment type="pathway">
    <text evidence="1 12">Cofactor biosynthesis; riboflavin biosynthesis; 2-hydroxy-3-oxobutyl phosphate from D-ribulose 5-phosphate: step 1/1.</text>
</comment>
<dbReference type="NCBIfam" id="TIGR00506">
    <property type="entry name" value="ribB"/>
    <property type="match status" value="1"/>
</dbReference>
<dbReference type="SUPFAM" id="SSF55821">
    <property type="entry name" value="YrdC/RibB"/>
    <property type="match status" value="1"/>
</dbReference>
<evidence type="ECO:0000256" key="9">
    <source>
        <dbReference type="ARBA" id="ARBA00023211"/>
    </source>
</evidence>
<accession>A0A5J5F4P2</accession>
<evidence type="ECO:0000256" key="3">
    <source>
        <dbReference type="ARBA" id="ARBA00012153"/>
    </source>
</evidence>